<name>A0AAE0FFW8_9CHLO</name>
<reference evidence="2 3" key="1">
    <citation type="journal article" date="2015" name="Genome Biol. Evol.">
        <title>Comparative Genomics of a Bacterivorous Green Alga Reveals Evolutionary Causalities and Consequences of Phago-Mixotrophic Mode of Nutrition.</title>
        <authorList>
            <person name="Burns J.A."/>
            <person name="Paasch A."/>
            <person name="Narechania A."/>
            <person name="Kim E."/>
        </authorList>
    </citation>
    <scope>NUCLEOTIDE SEQUENCE [LARGE SCALE GENOMIC DNA]</scope>
    <source>
        <strain evidence="2 3">PLY_AMNH</strain>
    </source>
</reference>
<sequence>IVYGTDRSNAADHRAAATTPSGPWQCVDRGTKLEQLLRAMPQPSRQPEVLAQLCHHPDPIPEEVLEMVAWNCTALLRAHEADTLPACSKTLATGGQVDATRAQVLEVLDVPDSDSRVGLRGQKMAVASASLRAGDVLGCYGGTLTFGNELNEKVRHRSLHDQLQHESYIIDVEEFRWPDEIVQQFPFANEAKCALLPSLAFDYSTLLFGQHLSLCALWVARLAGDLWPASNPQHSLDRTAGREPLASI</sequence>
<dbReference type="EMBL" id="LGRX02019360">
    <property type="protein sequence ID" value="KAK3258658.1"/>
    <property type="molecule type" value="Genomic_DNA"/>
</dbReference>
<feature type="region of interest" description="Disordered" evidence="1">
    <location>
        <begin position="1"/>
        <end position="23"/>
    </location>
</feature>
<keyword evidence="3" id="KW-1185">Reference proteome</keyword>
<comment type="caution">
    <text evidence="2">The sequence shown here is derived from an EMBL/GenBank/DDBJ whole genome shotgun (WGS) entry which is preliminary data.</text>
</comment>
<evidence type="ECO:0000313" key="2">
    <source>
        <dbReference type="EMBL" id="KAK3258658.1"/>
    </source>
</evidence>
<gene>
    <name evidence="2" type="ORF">CYMTET_32305</name>
</gene>
<accession>A0AAE0FFW8</accession>
<feature type="non-terminal residue" evidence="2">
    <location>
        <position position="1"/>
    </location>
</feature>
<proteinExistence type="predicted"/>
<dbReference type="Proteomes" id="UP001190700">
    <property type="component" value="Unassembled WGS sequence"/>
</dbReference>
<protein>
    <submittedName>
        <fullName evidence="2">Uncharacterized protein</fullName>
    </submittedName>
</protein>
<dbReference type="AlphaFoldDB" id="A0AAE0FFW8"/>
<evidence type="ECO:0000256" key="1">
    <source>
        <dbReference type="SAM" id="MobiDB-lite"/>
    </source>
</evidence>
<evidence type="ECO:0000313" key="3">
    <source>
        <dbReference type="Proteomes" id="UP001190700"/>
    </source>
</evidence>
<organism evidence="2 3">
    <name type="scientific">Cymbomonas tetramitiformis</name>
    <dbReference type="NCBI Taxonomy" id="36881"/>
    <lineage>
        <taxon>Eukaryota</taxon>
        <taxon>Viridiplantae</taxon>
        <taxon>Chlorophyta</taxon>
        <taxon>Pyramimonadophyceae</taxon>
        <taxon>Pyramimonadales</taxon>
        <taxon>Pyramimonadaceae</taxon>
        <taxon>Cymbomonas</taxon>
    </lineage>
</organism>